<proteinExistence type="predicted"/>
<feature type="region of interest" description="Disordered" evidence="1">
    <location>
        <begin position="1"/>
        <end position="48"/>
    </location>
</feature>
<accession>E7C9Z1</accession>
<dbReference type="InterPro" id="IPR025430">
    <property type="entry name" value="DUF4167"/>
</dbReference>
<dbReference type="Pfam" id="PF13763">
    <property type="entry name" value="DUF4167"/>
    <property type="match status" value="1"/>
</dbReference>
<evidence type="ECO:0000256" key="1">
    <source>
        <dbReference type="SAM" id="MobiDB-lite"/>
    </source>
</evidence>
<feature type="compositionally biased region" description="Basic residues" evidence="1">
    <location>
        <begin position="1"/>
        <end position="22"/>
    </location>
</feature>
<sequence>MNNNRRRNFRSRPQKNSFRRRGGAINSNGSNGINNNGNLNFNRNGSMNNIHNVEKTMQKYQQLAKDAQSNGDPVLSQNYLQHADHYLRRYNELSEKREAFSEKTVSEEKSLNIDESAEAEKKETQLQTN</sequence>
<evidence type="ECO:0000313" key="3">
    <source>
        <dbReference type="EMBL" id="ADH42975.1"/>
    </source>
</evidence>
<organism evidence="3">
    <name type="scientific">uncultured SAR11 cluster alpha proteobacterium H17925_38M03</name>
    <dbReference type="NCBI Taxonomy" id="715037"/>
    <lineage>
        <taxon>Bacteria</taxon>
        <taxon>Pseudomonadati</taxon>
        <taxon>Pseudomonadota</taxon>
        <taxon>Alphaproteobacteria</taxon>
        <taxon>Candidatus Pelagibacterales</taxon>
        <taxon>environmental samples</taxon>
    </lineage>
</organism>
<dbReference type="EMBL" id="GU574703">
    <property type="protein sequence ID" value="ADH42975.1"/>
    <property type="molecule type" value="Genomic_DNA"/>
</dbReference>
<name>E7C9Z1_9PROT</name>
<dbReference type="AlphaFoldDB" id="E7C9Z1"/>
<feature type="compositionally biased region" description="Low complexity" evidence="1">
    <location>
        <begin position="23"/>
        <end position="48"/>
    </location>
</feature>
<feature type="region of interest" description="Disordered" evidence="1">
    <location>
        <begin position="98"/>
        <end position="129"/>
    </location>
</feature>
<reference evidence="3" key="1">
    <citation type="submission" date="2010-01" db="EMBL/GenBank/DDBJ databases">
        <title>Genome fragments of uncultured bacteria from the North Pacific Subtropical Gyre.</title>
        <authorList>
            <person name="Pham V.D."/>
            <person name="DeLong E.F."/>
        </authorList>
    </citation>
    <scope>NUCLEOTIDE SEQUENCE</scope>
</reference>
<feature type="domain" description="DUF4167" evidence="2">
    <location>
        <begin position="20"/>
        <end position="93"/>
    </location>
</feature>
<protein>
    <recommendedName>
        <fullName evidence="2">DUF4167 domain-containing protein</fullName>
    </recommendedName>
</protein>
<evidence type="ECO:0000259" key="2">
    <source>
        <dbReference type="Pfam" id="PF13763"/>
    </source>
</evidence>